<dbReference type="InterPro" id="IPR036047">
    <property type="entry name" value="F-box-like_dom_sf"/>
</dbReference>
<dbReference type="Pfam" id="PF24758">
    <property type="entry name" value="LRR_At5g56370"/>
    <property type="match status" value="1"/>
</dbReference>
<dbReference type="PANTHER" id="PTHR31293:SF12">
    <property type="entry name" value="RNI-LIKE SUPERFAMILY PROTEIN"/>
    <property type="match status" value="1"/>
</dbReference>
<gene>
    <name evidence="2" type="ORF">V5N11_005323</name>
</gene>
<dbReference type="InterPro" id="IPR001810">
    <property type="entry name" value="F-box_dom"/>
</dbReference>
<name>A0ABD1CAD7_CARAN</name>
<comment type="caution">
    <text evidence="2">The sequence shown here is derived from an EMBL/GenBank/DDBJ whole genome shotgun (WGS) entry which is preliminary data.</text>
</comment>
<evidence type="ECO:0000313" key="3">
    <source>
        <dbReference type="Proteomes" id="UP001558713"/>
    </source>
</evidence>
<feature type="domain" description="F-box" evidence="1">
    <location>
        <begin position="1"/>
        <end position="49"/>
    </location>
</feature>
<dbReference type="InterPro" id="IPR055294">
    <property type="entry name" value="FBL60-like"/>
</dbReference>
<dbReference type="SUPFAM" id="SSF81383">
    <property type="entry name" value="F-box domain"/>
    <property type="match status" value="1"/>
</dbReference>
<dbReference type="SMART" id="SM00579">
    <property type="entry name" value="FBD"/>
    <property type="match status" value="1"/>
</dbReference>
<accession>A0ABD1CAD7</accession>
<sequence length="425" mass="48810">MDIISNLPKDLIYHIISFLSTKQALCLKYASKKFESLVTIIPNLDFESSSEIRGCLLYFVCGILARPANHRLRRFSLKLRFINFDSSRYKLVNECLINVLNRGVLDLELDINVKEDYSLPSEIFTCKSVVKLKLGLGFVIDLVPKNALLPSLKSLILDSVRFVNLDGCAFQKILSACPVLEELVIDRLNWEKWNWSRVVSSLTLERFTARRQQWDNVHIYGNLSFDTPSLEYLEYADVTPFEYPVVNLNSLVEAKLSFPVVNVISDLTNLIKGFKNVQILRLDSINTLKLFHVFREVVPMFVNLSNLSFLAGPEDCWLGLKVLLKKSPNLKTLIIMGTLHYNDDDVETVCHCLVGYSFLLTCHIEVLKITEFKGDIGEMVQIKHVLEKLPSLELLELHVHPTRLDRKQQIMDDLLMFPRVKVKFS</sequence>
<dbReference type="Proteomes" id="UP001558713">
    <property type="component" value="Unassembled WGS sequence"/>
</dbReference>
<dbReference type="Gene3D" id="3.80.10.10">
    <property type="entry name" value="Ribonuclease Inhibitor"/>
    <property type="match status" value="1"/>
</dbReference>
<evidence type="ECO:0000313" key="2">
    <source>
        <dbReference type="EMBL" id="KAL1226400.1"/>
    </source>
</evidence>
<reference evidence="2 3" key="1">
    <citation type="submission" date="2024-04" db="EMBL/GenBank/DDBJ databases">
        <title>Genome assembly C_amara_ONT_v2.</title>
        <authorList>
            <person name="Yant L."/>
            <person name="Moore C."/>
            <person name="Slenker M."/>
        </authorList>
    </citation>
    <scope>NUCLEOTIDE SEQUENCE [LARGE SCALE GENOMIC DNA]</scope>
    <source>
        <tissue evidence="2">Leaf</tissue>
    </source>
</reference>
<dbReference type="InterPro" id="IPR006566">
    <property type="entry name" value="FBD"/>
</dbReference>
<dbReference type="Pfam" id="PF00646">
    <property type="entry name" value="F-box"/>
    <property type="match status" value="1"/>
</dbReference>
<evidence type="ECO:0000259" key="1">
    <source>
        <dbReference type="PROSITE" id="PS50181"/>
    </source>
</evidence>
<dbReference type="SUPFAM" id="SSF52047">
    <property type="entry name" value="RNI-like"/>
    <property type="match status" value="1"/>
</dbReference>
<dbReference type="EMBL" id="JBANAX010000003">
    <property type="protein sequence ID" value="KAL1226400.1"/>
    <property type="molecule type" value="Genomic_DNA"/>
</dbReference>
<keyword evidence="3" id="KW-1185">Reference proteome</keyword>
<dbReference type="AlphaFoldDB" id="A0ABD1CAD7"/>
<dbReference type="PANTHER" id="PTHR31293">
    <property type="entry name" value="RNI-LIKE SUPERFAMILY PROTEIN"/>
    <property type="match status" value="1"/>
</dbReference>
<protein>
    <submittedName>
        <fullName evidence="2">F-box/LRR-repeat protein</fullName>
    </submittedName>
</protein>
<proteinExistence type="predicted"/>
<organism evidence="2 3">
    <name type="scientific">Cardamine amara subsp. amara</name>
    <dbReference type="NCBI Taxonomy" id="228776"/>
    <lineage>
        <taxon>Eukaryota</taxon>
        <taxon>Viridiplantae</taxon>
        <taxon>Streptophyta</taxon>
        <taxon>Embryophyta</taxon>
        <taxon>Tracheophyta</taxon>
        <taxon>Spermatophyta</taxon>
        <taxon>Magnoliopsida</taxon>
        <taxon>eudicotyledons</taxon>
        <taxon>Gunneridae</taxon>
        <taxon>Pentapetalae</taxon>
        <taxon>rosids</taxon>
        <taxon>malvids</taxon>
        <taxon>Brassicales</taxon>
        <taxon>Brassicaceae</taxon>
        <taxon>Cardamineae</taxon>
        <taxon>Cardamine</taxon>
    </lineage>
</organism>
<dbReference type="PROSITE" id="PS50181">
    <property type="entry name" value="FBOX"/>
    <property type="match status" value="1"/>
</dbReference>
<dbReference type="InterPro" id="IPR032675">
    <property type="entry name" value="LRR_dom_sf"/>
</dbReference>
<dbReference type="InterPro" id="IPR055411">
    <property type="entry name" value="LRR_FXL15/At3g58940/PEG3-like"/>
</dbReference>